<name>A0A4S8KPM6_DENBC</name>
<evidence type="ECO:0000313" key="2">
    <source>
        <dbReference type="EMBL" id="THU77533.1"/>
    </source>
</evidence>
<sequence length="140" mass="15371">MSFPPVQASQNQVLRPLLDDDLGLLKDLVLEAAVGSLLYGIYATVTIWTFSLILSLGVFNSRARLTLCLIISFTFVVSTATQVLFIQYEVVYLDLWGLHPPEEGIEAPVLKNLNAAFNALQNLNWHGVLGFSSLETGSSE</sequence>
<feature type="transmembrane region" description="Helical" evidence="1">
    <location>
        <begin position="66"/>
        <end position="88"/>
    </location>
</feature>
<reference evidence="2 3" key="1">
    <citation type="journal article" date="2019" name="Nat. Ecol. Evol.">
        <title>Megaphylogeny resolves global patterns of mushroom evolution.</title>
        <authorList>
            <person name="Varga T."/>
            <person name="Krizsan K."/>
            <person name="Foldi C."/>
            <person name="Dima B."/>
            <person name="Sanchez-Garcia M."/>
            <person name="Sanchez-Ramirez S."/>
            <person name="Szollosi G.J."/>
            <person name="Szarkandi J.G."/>
            <person name="Papp V."/>
            <person name="Albert L."/>
            <person name="Andreopoulos W."/>
            <person name="Angelini C."/>
            <person name="Antonin V."/>
            <person name="Barry K.W."/>
            <person name="Bougher N.L."/>
            <person name="Buchanan P."/>
            <person name="Buyck B."/>
            <person name="Bense V."/>
            <person name="Catcheside P."/>
            <person name="Chovatia M."/>
            <person name="Cooper J."/>
            <person name="Damon W."/>
            <person name="Desjardin D."/>
            <person name="Finy P."/>
            <person name="Geml J."/>
            <person name="Haridas S."/>
            <person name="Hughes K."/>
            <person name="Justo A."/>
            <person name="Karasinski D."/>
            <person name="Kautmanova I."/>
            <person name="Kiss B."/>
            <person name="Kocsube S."/>
            <person name="Kotiranta H."/>
            <person name="LaButti K.M."/>
            <person name="Lechner B.E."/>
            <person name="Liimatainen K."/>
            <person name="Lipzen A."/>
            <person name="Lukacs Z."/>
            <person name="Mihaltcheva S."/>
            <person name="Morgado L.N."/>
            <person name="Niskanen T."/>
            <person name="Noordeloos M.E."/>
            <person name="Ohm R.A."/>
            <person name="Ortiz-Santana B."/>
            <person name="Ovrebo C."/>
            <person name="Racz N."/>
            <person name="Riley R."/>
            <person name="Savchenko A."/>
            <person name="Shiryaev A."/>
            <person name="Soop K."/>
            <person name="Spirin V."/>
            <person name="Szebenyi C."/>
            <person name="Tomsovsky M."/>
            <person name="Tulloss R.E."/>
            <person name="Uehling J."/>
            <person name="Grigoriev I.V."/>
            <person name="Vagvolgyi C."/>
            <person name="Papp T."/>
            <person name="Martin F.M."/>
            <person name="Miettinen O."/>
            <person name="Hibbett D.S."/>
            <person name="Nagy L.G."/>
        </authorList>
    </citation>
    <scope>NUCLEOTIDE SEQUENCE [LARGE SCALE GENOMIC DNA]</scope>
    <source>
        <strain evidence="2 3">CBS 962.96</strain>
    </source>
</reference>
<keyword evidence="1" id="KW-1133">Transmembrane helix</keyword>
<evidence type="ECO:0000256" key="1">
    <source>
        <dbReference type="SAM" id="Phobius"/>
    </source>
</evidence>
<keyword evidence="1" id="KW-0472">Membrane</keyword>
<protein>
    <submittedName>
        <fullName evidence="2">Uncharacterized protein</fullName>
    </submittedName>
</protein>
<dbReference type="Proteomes" id="UP000297245">
    <property type="component" value="Unassembled WGS sequence"/>
</dbReference>
<dbReference type="EMBL" id="ML180411">
    <property type="protein sequence ID" value="THU77533.1"/>
    <property type="molecule type" value="Genomic_DNA"/>
</dbReference>
<proteinExistence type="predicted"/>
<evidence type="ECO:0000313" key="3">
    <source>
        <dbReference type="Proteomes" id="UP000297245"/>
    </source>
</evidence>
<dbReference type="AlphaFoldDB" id="A0A4S8KPM6"/>
<feature type="transmembrane region" description="Helical" evidence="1">
    <location>
        <begin position="37"/>
        <end position="59"/>
    </location>
</feature>
<accession>A0A4S8KPM6</accession>
<keyword evidence="1" id="KW-0812">Transmembrane</keyword>
<keyword evidence="3" id="KW-1185">Reference proteome</keyword>
<gene>
    <name evidence="2" type="ORF">K435DRAFT_846156</name>
</gene>
<organism evidence="2 3">
    <name type="scientific">Dendrothele bispora (strain CBS 962.96)</name>
    <dbReference type="NCBI Taxonomy" id="1314807"/>
    <lineage>
        <taxon>Eukaryota</taxon>
        <taxon>Fungi</taxon>
        <taxon>Dikarya</taxon>
        <taxon>Basidiomycota</taxon>
        <taxon>Agaricomycotina</taxon>
        <taxon>Agaricomycetes</taxon>
        <taxon>Agaricomycetidae</taxon>
        <taxon>Agaricales</taxon>
        <taxon>Agaricales incertae sedis</taxon>
        <taxon>Dendrothele</taxon>
    </lineage>
</organism>